<protein>
    <recommendedName>
        <fullName evidence="4">Secreted protein</fullName>
    </recommendedName>
</protein>
<sequence>MKTTRALLGATMLAAGLPLLMAGPAHADVLGGLGDAASAANNVNALGAMLNSDLANYAKQDNANEHSTATPH</sequence>
<gene>
    <name evidence="2" type="ORF">SVTN_40565</name>
</gene>
<reference evidence="2 3" key="1">
    <citation type="submission" date="2014-12" db="EMBL/GenBank/DDBJ databases">
        <title>Complete genome sequence of Streptomyces vietnamensis strain GIMV4.0001, a genetic manipulable producer of the benzoisochromanequinone antibiotic granaticin.</title>
        <authorList>
            <person name="Deng M.R."/>
            <person name="Guo J."/>
            <person name="Ma L.Y."/>
            <person name="Feng G.D."/>
            <person name="Mo C.Y."/>
            <person name="Zhu H.H."/>
        </authorList>
    </citation>
    <scope>NUCLEOTIDE SEQUENCE [LARGE SCALE GENOMIC DNA]</scope>
    <source>
        <strain evidence="3">GIMV4.0001</strain>
        <plasmid evidence="2 3">pSVL1</plasmid>
    </source>
</reference>
<dbReference type="EMBL" id="CP010408">
    <property type="protein sequence ID" value="AJF70457.1"/>
    <property type="molecule type" value="Genomic_DNA"/>
</dbReference>
<dbReference type="HOGENOM" id="CLU_2720772_0_0_11"/>
<geneLocation type="plasmid" evidence="2 3">
    <name>pSVL1</name>
</geneLocation>
<feature type="signal peptide" evidence="1">
    <location>
        <begin position="1"/>
        <end position="27"/>
    </location>
</feature>
<dbReference type="KEGG" id="svt:SVTN_40565"/>
<organism evidence="2 3">
    <name type="scientific">Streptomyces vietnamensis</name>
    <dbReference type="NCBI Taxonomy" id="362257"/>
    <lineage>
        <taxon>Bacteria</taxon>
        <taxon>Bacillati</taxon>
        <taxon>Actinomycetota</taxon>
        <taxon>Actinomycetes</taxon>
        <taxon>Kitasatosporales</taxon>
        <taxon>Streptomycetaceae</taxon>
        <taxon>Streptomyces</taxon>
    </lineage>
</organism>
<dbReference type="AlphaFoldDB" id="A0A0B5IJ04"/>
<keyword evidence="2" id="KW-0614">Plasmid</keyword>
<evidence type="ECO:0000256" key="1">
    <source>
        <dbReference type="SAM" id="SignalP"/>
    </source>
</evidence>
<proteinExistence type="predicted"/>
<evidence type="ECO:0008006" key="4">
    <source>
        <dbReference type="Google" id="ProtNLM"/>
    </source>
</evidence>
<keyword evidence="1" id="KW-0732">Signal</keyword>
<name>A0A0B5IJ04_9ACTN</name>
<evidence type="ECO:0000313" key="2">
    <source>
        <dbReference type="EMBL" id="AJF70457.1"/>
    </source>
</evidence>
<evidence type="ECO:0000313" key="3">
    <source>
        <dbReference type="Proteomes" id="UP000031774"/>
    </source>
</evidence>
<accession>A0A0B5IJ04</accession>
<keyword evidence="3" id="KW-1185">Reference proteome</keyword>
<dbReference type="RefSeq" id="WP_041134926.1">
    <property type="nucleotide sequence ID" value="NZ_CP010408.1"/>
</dbReference>
<feature type="chain" id="PRO_5002103687" description="Secreted protein" evidence="1">
    <location>
        <begin position="28"/>
        <end position="72"/>
    </location>
</feature>
<dbReference type="Proteomes" id="UP000031774">
    <property type="component" value="Plasmid pSVL1"/>
</dbReference>